<proteinExistence type="predicted"/>
<keyword evidence="2" id="KW-1185">Reference proteome</keyword>
<accession>A0ACC3A8T0</accession>
<organism evidence="1 2">
    <name type="scientific">Neophaeococcomyces mojaviensis</name>
    <dbReference type="NCBI Taxonomy" id="3383035"/>
    <lineage>
        <taxon>Eukaryota</taxon>
        <taxon>Fungi</taxon>
        <taxon>Dikarya</taxon>
        <taxon>Ascomycota</taxon>
        <taxon>Pezizomycotina</taxon>
        <taxon>Eurotiomycetes</taxon>
        <taxon>Chaetothyriomycetidae</taxon>
        <taxon>Chaetothyriales</taxon>
        <taxon>Chaetothyriales incertae sedis</taxon>
        <taxon>Neophaeococcomyces</taxon>
    </lineage>
</organism>
<protein>
    <submittedName>
        <fullName evidence="1">Uncharacterized protein</fullName>
    </submittedName>
</protein>
<reference evidence="1" key="1">
    <citation type="submission" date="2022-10" db="EMBL/GenBank/DDBJ databases">
        <title>Culturing micro-colonial fungi from biological soil crusts in the Mojave desert and describing Neophaeococcomyces mojavensis, and introducing the new genera and species Taxawa tesnikishii.</title>
        <authorList>
            <person name="Kurbessoian T."/>
            <person name="Stajich J.E."/>
        </authorList>
    </citation>
    <scope>NUCLEOTIDE SEQUENCE</scope>
    <source>
        <strain evidence="1">JES_112</strain>
    </source>
</reference>
<dbReference type="EMBL" id="JAPDRQ010000065">
    <property type="protein sequence ID" value="KAJ9657379.1"/>
    <property type="molecule type" value="Genomic_DNA"/>
</dbReference>
<name>A0ACC3A8T0_9EURO</name>
<evidence type="ECO:0000313" key="1">
    <source>
        <dbReference type="EMBL" id="KAJ9657379.1"/>
    </source>
</evidence>
<evidence type="ECO:0000313" key="2">
    <source>
        <dbReference type="Proteomes" id="UP001172386"/>
    </source>
</evidence>
<gene>
    <name evidence="1" type="ORF">H2198_004390</name>
</gene>
<dbReference type="Proteomes" id="UP001172386">
    <property type="component" value="Unassembled WGS sequence"/>
</dbReference>
<sequence length="267" mass="30002">MVRLIKFGYPYSSLTEQGRMVPDILSISNALVYHNRITTHEDAELSSRHLAQQFAEYAAQKYLSGRRRIVIYIDIAKDFNSKIEVDNYKSRYNSVFALIAIKVARDLLKMDSSKTASIGLLTGYRAQARLLIKAVNDMLRQGVAGAERLHVFTIHAVQGKQFDFVIVDFLYDRSLGHMQDPQLLAVALTRAMNGAVILATKERAFEGRGARRGTVRNLFGLIENFKVPISSVKHLSNSQSLVPLRQQSPWLSSAKPTFTIIDISDQA</sequence>
<comment type="caution">
    <text evidence="1">The sequence shown here is derived from an EMBL/GenBank/DDBJ whole genome shotgun (WGS) entry which is preliminary data.</text>
</comment>